<keyword evidence="3" id="KW-1185">Reference proteome</keyword>
<name>A0ABY8YC96_9GAMM</name>
<keyword evidence="1" id="KW-0732">Signal</keyword>
<proteinExistence type="predicted"/>
<feature type="chain" id="PRO_5045151503" evidence="1">
    <location>
        <begin position="27"/>
        <end position="51"/>
    </location>
</feature>
<evidence type="ECO:0000313" key="2">
    <source>
        <dbReference type="EMBL" id="WIV90075.1"/>
    </source>
</evidence>
<reference evidence="2 3" key="1">
    <citation type="submission" date="2023-06" db="EMBL/GenBank/DDBJ databases">
        <title>Proteus appendicitidis sp. nov., isolated from the appendiceal pus of an appendicitis patient in Yongzhou, China.</title>
        <authorList>
            <person name="Cai X."/>
        </authorList>
    </citation>
    <scope>NUCLEOTIDE SEQUENCE [LARGE SCALE GENOMIC DNA]</scope>
    <source>
        <strain evidence="2 3">HZ0627</strain>
    </source>
</reference>
<evidence type="ECO:0000256" key="1">
    <source>
        <dbReference type="SAM" id="SignalP"/>
    </source>
</evidence>
<gene>
    <name evidence="2" type="ORF">QQS39_08750</name>
</gene>
<protein>
    <submittedName>
        <fullName evidence="2">Uncharacterized protein</fullName>
    </submittedName>
</protein>
<evidence type="ECO:0000313" key="3">
    <source>
        <dbReference type="Proteomes" id="UP001226651"/>
    </source>
</evidence>
<feature type="signal peptide" evidence="1">
    <location>
        <begin position="1"/>
        <end position="26"/>
    </location>
</feature>
<organism evidence="2 3">
    <name type="scientific">Proteus appendicitidis</name>
    <dbReference type="NCBI Taxonomy" id="3034648"/>
    <lineage>
        <taxon>Bacteria</taxon>
        <taxon>Pseudomonadati</taxon>
        <taxon>Pseudomonadota</taxon>
        <taxon>Gammaproteobacteria</taxon>
        <taxon>Enterobacterales</taxon>
        <taxon>Morganellaceae</taxon>
        <taxon>Proteus</taxon>
    </lineage>
</organism>
<sequence>MMIYLKKLLMAFSISLTFFLSTTAIAATECPPTHPDCGGDVWIQSPINLAS</sequence>
<dbReference type="EMBL" id="CP127389">
    <property type="protein sequence ID" value="WIV90075.1"/>
    <property type="molecule type" value="Genomic_DNA"/>
</dbReference>
<dbReference type="RefSeq" id="WP_265576292.1">
    <property type="nucleotide sequence ID" value="NZ_CP127389.1"/>
</dbReference>
<dbReference type="Proteomes" id="UP001226651">
    <property type="component" value="Chromosome"/>
</dbReference>
<accession>A0ABY8YC96</accession>